<reference evidence="2" key="1">
    <citation type="journal article" date="2019" name="Int. J. Syst. Evol. Microbiol.">
        <title>The Global Catalogue of Microorganisms (GCM) 10K type strain sequencing project: providing services to taxonomists for standard genome sequencing and annotation.</title>
        <authorList>
            <consortium name="The Broad Institute Genomics Platform"/>
            <consortium name="The Broad Institute Genome Sequencing Center for Infectious Disease"/>
            <person name="Wu L."/>
            <person name="Ma J."/>
        </authorList>
    </citation>
    <scope>NUCLEOTIDE SEQUENCE [LARGE SCALE GENOMIC DNA]</scope>
    <source>
        <strain evidence="2">JCM 16673</strain>
    </source>
</reference>
<protein>
    <recommendedName>
        <fullName evidence="3">Exopolysaccharide biosynthesis operon protein EpsL</fullName>
    </recommendedName>
</protein>
<dbReference type="SUPFAM" id="SSF56935">
    <property type="entry name" value="Porins"/>
    <property type="match status" value="1"/>
</dbReference>
<dbReference type="Proteomes" id="UP001501353">
    <property type="component" value="Unassembled WGS sequence"/>
</dbReference>
<organism evidence="1 2">
    <name type="scientific">Actimicrobium antarcticum</name>
    <dbReference type="NCBI Taxonomy" id="1051899"/>
    <lineage>
        <taxon>Bacteria</taxon>
        <taxon>Pseudomonadati</taxon>
        <taxon>Pseudomonadota</taxon>
        <taxon>Betaproteobacteria</taxon>
        <taxon>Burkholderiales</taxon>
        <taxon>Oxalobacteraceae</taxon>
        <taxon>Actimicrobium</taxon>
    </lineage>
</organism>
<dbReference type="NCBIfam" id="TIGR03014">
    <property type="entry name" value="EpsL"/>
    <property type="match status" value="1"/>
</dbReference>
<gene>
    <name evidence="1" type="ORF">GCM10022212_17110</name>
</gene>
<name>A0ABP7T4U2_9BURK</name>
<evidence type="ECO:0000313" key="1">
    <source>
        <dbReference type="EMBL" id="GAA4020894.1"/>
    </source>
</evidence>
<dbReference type="InterPro" id="IPR017465">
    <property type="entry name" value="EpsL_proteobac"/>
</dbReference>
<dbReference type="EMBL" id="BAAAZE010000008">
    <property type="protein sequence ID" value="GAA4020894.1"/>
    <property type="molecule type" value="Genomic_DNA"/>
</dbReference>
<comment type="caution">
    <text evidence="1">The sequence shown here is derived from an EMBL/GenBank/DDBJ whole genome shotgun (WGS) entry which is preliminary data.</text>
</comment>
<sequence length="387" mass="43223">MFCGSALAEPGDVFVPYVSVMASHDDNLYRLGSEEEGQRRLGTTNLSDTSRRLGVGLDIDKMISQQRLIASLNMSRTTYDRFSNLNNDGKNASVKLNWHLGSKVEGNVGTSYVEALTPFSDFRTTERNIRSQKRVFADAAWRFHPSWRISTSASRDQLSYDLSSQRANDRNLNSEIIGIDYLSAGNGSIGLQMGHSTGAYRYPELLGQFQIANDYSQDDFKAKIDWIATGKTRLQFLGGLVQRKHDAFSDRDFSGFNARLVATHQLTGKITLTANVYREIGSVDDTTASYTLNNGVSVVSSWSVSSKIRLDAQIRNEKRAYAGTPILPSIPLSDRADTYRNLSLTANYMPTRKWTIGLNAYRDQQSSNQAIGAYRANGMTLNTRYEF</sequence>
<proteinExistence type="predicted"/>
<keyword evidence="2" id="KW-1185">Reference proteome</keyword>
<evidence type="ECO:0000313" key="2">
    <source>
        <dbReference type="Proteomes" id="UP001501353"/>
    </source>
</evidence>
<evidence type="ECO:0008006" key="3">
    <source>
        <dbReference type="Google" id="ProtNLM"/>
    </source>
</evidence>
<accession>A0ABP7T4U2</accession>